<evidence type="ECO:0000313" key="2">
    <source>
        <dbReference type="EMBL" id="ASP39396.1"/>
    </source>
</evidence>
<dbReference type="Pfam" id="PF05762">
    <property type="entry name" value="VWA_CoxE"/>
    <property type="match status" value="1"/>
</dbReference>
<dbReference type="SUPFAM" id="SSF53300">
    <property type="entry name" value="vWA-like"/>
    <property type="match status" value="1"/>
</dbReference>
<gene>
    <name evidence="2" type="ORF">CHH28_12250</name>
</gene>
<dbReference type="EMBL" id="CP022530">
    <property type="protein sequence ID" value="ASP39396.1"/>
    <property type="molecule type" value="Genomic_DNA"/>
</dbReference>
<organism evidence="2 3">
    <name type="scientific">Bacterioplanes sanyensis</name>
    <dbReference type="NCBI Taxonomy" id="1249553"/>
    <lineage>
        <taxon>Bacteria</taxon>
        <taxon>Pseudomonadati</taxon>
        <taxon>Pseudomonadota</taxon>
        <taxon>Gammaproteobacteria</taxon>
        <taxon>Oceanospirillales</taxon>
        <taxon>Oceanospirillaceae</taxon>
        <taxon>Bacterioplanes</taxon>
    </lineage>
</organism>
<dbReference type="Proteomes" id="UP000202440">
    <property type="component" value="Chromosome"/>
</dbReference>
<protein>
    <recommendedName>
        <fullName evidence="1">VWFA domain-containing protein</fullName>
    </recommendedName>
</protein>
<dbReference type="PANTHER" id="PTHR30634:SF16">
    <property type="entry name" value="OUTER-MEMBRANE LIPOPROTEIN LOLB"/>
    <property type="match status" value="1"/>
</dbReference>
<dbReference type="AlphaFoldDB" id="A0A222FLC6"/>
<feature type="domain" description="VWFA" evidence="1">
    <location>
        <begin position="200"/>
        <end position="359"/>
    </location>
</feature>
<dbReference type="Gene3D" id="3.40.50.410">
    <property type="entry name" value="von Willebrand factor, type A domain"/>
    <property type="match status" value="1"/>
</dbReference>
<dbReference type="InterPro" id="IPR036465">
    <property type="entry name" value="vWFA_dom_sf"/>
</dbReference>
<reference evidence="2 3" key="1">
    <citation type="submission" date="2017-07" db="EMBL/GenBank/DDBJ databases">
        <title>Annotated genome sequence of Bacterioplanes sanyensis isolated from Red Sea.</title>
        <authorList>
            <person name="Rehman Z.U."/>
        </authorList>
    </citation>
    <scope>NUCLEOTIDE SEQUENCE [LARGE SCALE GENOMIC DNA]</scope>
    <source>
        <strain evidence="2 3">NV9</strain>
    </source>
</reference>
<evidence type="ECO:0000259" key="1">
    <source>
        <dbReference type="SMART" id="SM00327"/>
    </source>
</evidence>
<dbReference type="PANTHER" id="PTHR30634">
    <property type="entry name" value="OUTER MEMBRANE LOLAB LIPOPROTEIN INSERTION APPARATUS"/>
    <property type="match status" value="1"/>
</dbReference>
<dbReference type="InterPro" id="IPR008912">
    <property type="entry name" value="Uncharacterised_CoxE"/>
</dbReference>
<accession>A0A222FLC6</accession>
<dbReference type="SMART" id="SM00327">
    <property type="entry name" value="VWA"/>
    <property type="match status" value="1"/>
</dbReference>
<dbReference type="KEGG" id="bsan:CHH28_12250"/>
<evidence type="ECO:0000313" key="3">
    <source>
        <dbReference type="Proteomes" id="UP000202440"/>
    </source>
</evidence>
<name>A0A222FLC6_9GAMM</name>
<dbReference type="InterPro" id="IPR002035">
    <property type="entry name" value="VWF_A"/>
</dbReference>
<sequence length="364" mass="41620">MNEQQRRWRLILGAAASDDHGLSEMDQQRDQSLDYLYRNEQLEINRGASLESTRMTPVEWLNQSRKLFAQTTLISLQRQAINKYGLKSLLTDAEVLRQTPPSIELVQQLLSFKNQLPKEVMAQVSQIIAEVCEQIQRRLSRSIQAHFSPRRRRSAFSLQRHHHNIDWRLTIGKNLMHYQQDYGLVVQRMFYFQKHRQQWPWHLYVVVDQSGSMLPALIHSAVMASIFAKIPSLVTRLILFDTQVLDVTEQLHDPVETLLSVQLGGGTDIGAAMAYTNEIMTQPSRSLMVLISDFYEGAEESRLIGEVDRLVQQGVKVLGLAALDDQCDPIFNQPLAQQLTDVGMKTAAMTPNELVDWVAKEILA</sequence>
<proteinExistence type="predicted"/>
<dbReference type="OrthoDB" id="9789979at2"/>
<dbReference type="InterPro" id="IPR050458">
    <property type="entry name" value="LolB"/>
</dbReference>
<keyword evidence="3" id="KW-1185">Reference proteome</keyword>
<dbReference type="RefSeq" id="WP_094060574.1">
    <property type="nucleotide sequence ID" value="NZ_CP022530.1"/>
</dbReference>